<name>A0A7R9E5S1_9NEOP</name>
<dbReference type="GO" id="GO:0005576">
    <property type="term" value="C:extracellular region"/>
    <property type="evidence" value="ECO:0007669"/>
    <property type="project" value="UniProtKB-SubCell"/>
</dbReference>
<feature type="region of interest" description="Disordered" evidence="4">
    <location>
        <begin position="129"/>
        <end position="166"/>
    </location>
</feature>
<dbReference type="GO" id="GO:0005581">
    <property type="term" value="C:collagen trimer"/>
    <property type="evidence" value="ECO:0007669"/>
    <property type="project" value="UniProtKB-KW"/>
</dbReference>
<dbReference type="AlphaFoldDB" id="A0A7R9E5S1"/>
<evidence type="ECO:0000256" key="4">
    <source>
        <dbReference type="SAM" id="MobiDB-lite"/>
    </source>
</evidence>
<evidence type="ECO:0000256" key="3">
    <source>
        <dbReference type="ARBA" id="ARBA00023119"/>
    </source>
</evidence>
<evidence type="ECO:0000313" key="6">
    <source>
        <dbReference type="EMBL" id="CAD7427672.1"/>
    </source>
</evidence>
<dbReference type="InterPro" id="IPR000885">
    <property type="entry name" value="Fib_collagen_C"/>
</dbReference>
<proteinExistence type="predicted"/>
<protein>
    <recommendedName>
        <fullName evidence="5">Fibrillar collagen NC1 domain-containing protein</fullName>
    </recommendedName>
</protein>
<sequence length="424" mass="46769">MAAVIDGTATLQSGNRPPSGAFQWALTYVTHAQSVVPNRFRISSWYIPSDTLDCLTTEAGSIYPCSSLRVTPDRDSNLDLHDIDSLVYCESTALDHAATEVGCLGISARLNLPFPSILCRGLGTSAGSTSYLSPPRAESPEEDEDQPEKPKKAKHKKTDPKEDLGGKFLDMYSSIYTMRQDLDRMRKPVGTRENPVRTCRDLFYGHPQFKDGKYPPQVHATLSLLAAIVNSSLSARSVAVCSVCRSLSARSVAVCSVCSSLSARSVAVCLLGWYWIDPNLGMADDAVYVYCNMTGSGETCVFPDIHSSQMPNIPWRKEGVKNDWYSNLRGGFKITYETIGVVQMTFLRLLSQDAYQNFTYTCINSAAWYNLKTYNHDMAIRLLGEDEVEFGYSGVKPNILVDGCKVNKYVGMEKKTGIKPVSEG</sequence>
<keyword evidence="3" id="KW-0176">Collagen</keyword>
<feature type="domain" description="Fibrillar collagen NC1" evidence="5">
    <location>
        <begin position="222"/>
        <end position="424"/>
    </location>
</feature>
<dbReference type="GO" id="GO:0005201">
    <property type="term" value="F:extracellular matrix structural constituent"/>
    <property type="evidence" value="ECO:0007669"/>
    <property type="project" value="InterPro"/>
</dbReference>
<accession>A0A7R9E5S1</accession>
<dbReference type="EMBL" id="OB793515">
    <property type="protein sequence ID" value="CAD7427672.1"/>
    <property type="molecule type" value="Genomic_DNA"/>
</dbReference>
<comment type="subcellular location">
    <subcellularLocation>
        <location evidence="1">Secreted</location>
    </subcellularLocation>
</comment>
<dbReference type="Pfam" id="PF01410">
    <property type="entry name" value="COLFI"/>
    <property type="match status" value="2"/>
</dbReference>
<dbReference type="Gene3D" id="2.60.120.1000">
    <property type="match status" value="2"/>
</dbReference>
<dbReference type="PROSITE" id="PS51461">
    <property type="entry name" value="NC1_FIB"/>
    <property type="match status" value="1"/>
</dbReference>
<organism evidence="6">
    <name type="scientific">Timema monikensis</name>
    <dbReference type="NCBI Taxonomy" id="170555"/>
    <lineage>
        <taxon>Eukaryota</taxon>
        <taxon>Metazoa</taxon>
        <taxon>Ecdysozoa</taxon>
        <taxon>Arthropoda</taxon>
        <taxon>Hexapoda</taxon>
        <taxon>Insecta</taxon>
        <taxon>Pterygota</taxon>
        <taxon>Neoptera</taxon>
        <taxon>Polyneoptera</taxon>
        <taxon>Phasmatodea</taxon>
        <taxon>Timematodea</taxon>
        <taxon>Timematoidea</taxon>
        <taxon>Timematidae</taxon>
        <taxon>Timema</taxon>
    </lineage>
</organism>
<gene>
    <name evidence="6" type="ORF">TMSB3V08_LOCUS4504</name>
</gene>
<keyword evidence="2" id="KW-0964">Secreted</keyword>
<evidence type="ECO:0000256" key="1">
    <source>
        <dbReference type="ARBA" id="ARBA00004613"/>
    </source>
</evidence>
<evidence type="ECO:0000259" key="5">
    <source>
        <dbReference type="PROSITE" id="PS51461"/>
    </source>
</evidence>
<evidence type="ECO:0000256" key="2">
    <source>
        <dbReference type="ARBA" id="ARBA00022525"/>
    </source>
</evidence>
<reference evidence="6" key="1">
    <citation type="submission" date="2020-11" db="EMBL/GenBank/DDBJ databases">
        <authorList>
            <person name="Tran Van P."/>
        </authorList>
    </citation>
    <scope>NUCLEOTIDE SEQUENCE</scope>
</reference>
<dbReference type="SMART" id="SM00038">
    <property type="entry name" value="COLFI"/>
    <property type="match status" value="1"/>
</dbReference>